<evidence type="ECO:0000313" key="4">
    <source>
        <dbReference type="Proteomes" id="UP000326912"/>
    </source>
</evidence>
<feature type="domain" description="Activator of Hsp90 ATPase homologue 1/2-like C-terminal" evidence="2">
    <location>
        <begin position="24"/>
        <end position="147"/>
    </location>
</feature>
<comment type="caution">
    <text evidence="3">The sequence shown here is derived from an EMBL/GenBank/DDBJ whole genome shotgun (WGS) entry which is preliminary data.</text>
</comment>
<organism evidence="3 4">
    <name type="scientific">Dictyobacter vulcani</name>
    <dbReference type="NCBI Taxonomy" id="2607529"/>
    <lineage>
        <taxon>Bacteria</taxon>
        <taxon>Bacillati</taxon>
        <taxon>Chloroflexota</taxon>
        <taxon>Ktedonobacteria</taxon>
        <taxon>Ktedonobacterales</taxon>
        <taxon>Dictyobacteraceae</taxon>
        <taxon>Dictyobacter</taxon>
    </lineage>
</organism>
<dbReference type="Pfam" id="PF08327">
    <property type="entry name" value="AHSA1"/>
    <property type="match status" value="1"/>
</dbReference>
<sequence length="151" mass="17845">MTVTQLPSSFDILLLEVDFPASLPQLVFDYWTQPALLQQWWPQAAELVRKVGSAYHLSWPQMNWHLRGHYTTFELAKQLVFTWRWDHEEPEEVGREVKLVFEPLETIGTRLHLSHGPYNDTPEDQELRIEHHLAGWQHFLPRLQQLLALSV</sequence>
<dbReference type="AlphaFoldDB" id="A0A5J4KRW5"/>
<evidence type="ECO:0000256" key="1">
    <source>
        <dbReference type="ARBA" id="ARBA00006817"/>
    </source>
</evidence>
<name>A0A5J4KRW5_9CHLR</name>
<comment type="similarity">
    <text evidence="1">Belongs to the AHA1 family.</text>
</comment>
<protein>
    <submittedName>
        <fullName evidence="3">Activator of HSP90 ATPase</fullName>
    </submittedName>
</protein>
<evidence type="ECO:0000259" key="2">
    <source>
        <dbReference type="Pfam" id="PF08327"/>
    </source>
</evidence>
<accession>A0A5J4KRW5</accession>
<evidence type="ECO:0000313" key="3">
    <source>
        <dbReference type="EMBL" id="GER90403.1"/>
    </source>
</evidence>
<dbReference type="EMBL" id="BKZW01000002">
    <property type="protein sequence ID" value="GER90403.1"/>
    <property type="molecule type" value="Genomic_DNA"/>
</dbReference>
<dbReference type="RefSeq" id="WP_151758151.1">
    <property type="nucleotide sequence ID" value="NZ_BKZW01000002.1"/>
</dbReference>
<dbReference type="CDD" id="cd07814">
    <property type="entry name" value="SRPBCC_CalC_Aha1-like"/>
    <property type="match status" value="1"/>
</dbReference>
<dbReference type="InterPro" id="IPR023393">
    <property type="entry name" value="START-like_dom_sf"/>
</dbReference>
<reference evidence="3 4" key="1">
    <citation type="submission" date="2019-10" db="EMBL/GenBank/DDBJ databases">
        <title>Dictyobacter vulcani sp. nov., within the class Ktedonobacteria, isolated from soil of volcanic Mt. Zao.</title>
        <authorList>
            <person name="Zheng Y."/>
            <person name="Wang C.M."/>
            <person name="Sakai Y."/>
            <person name="Abe K."/>
            <person name="Yokota A."/>
            <person name="Yabe S."/>
        </authorList>
    </citation>
    <scope>NUCLEOTIDE SEQUENCE [LARGE SCALE GENOMIC DNA]</scope>
    <source>
        <strain evidence="3 4">W12</strain>
    </source>
</reference>
<dbReference type="InterPro" id="IPR013538">
    <property type="entry name" value="ASHA1/2-like_C"/>
</dbReference>
<dbReference type="Proteomes" id="UP000326912">
    <property type="component" value="Unassembled WGS sequence"/>
</dbReference>
<dbReference type="SUPFAM" id="SSF55961">
    <property type="entry name" value="Bet v1-like"/>
    <property type="match status" value="1"/>
</dbReference>
<keyword evidence="4" id="KW-1185">Reference proteome</keyword>
<dbReference type="Gene3D" id="3.30.530.20">
    <property type="match status" value="1"/>
</dbReference>
<gene>
    <name evidence="3" type="ORF">KDW_45650</name>
</gene>
<proteinExistence type="inferred from homology"/>